<accession>A0A0F8YAX9</accession>
<protein>
    <submittedName>
        <fullName evidence="1">Uncharacterized protein</fullName>
    </submittedName>
</protein>
<sequence length="78" mass="8844">MDKFNQPRWQLRGWQWVDPLKDAKANIESNNAGIKTKRDILPEAGRDLEDTFAQLAEEKRLAAELGLVFTTNGQPPPP</sequence>
<organism evidence="1">
    <name type="scientific">marine sediment metagenome</name>
    <dbReference type="NCBI Taxonomy" id="412755"/>
    <lineage>
        <taxon>unclassified sequences</taxon>
        <taxon>metagenomes</taxon>
        <taxon>ecological metagenomes</taxon>
    </lineage>
</organism>
<comment type="caution">
    <text evidence="1">The sequence shown here is derived from an EMBL/GenBank/DDBJ whole genome shotgun (WGS) entry which is preliminary data.</text>
</comment>
<name>A0A0F8YAX9_9ZZZZ</name>
<proteinExistence type="predicted"/>
<gene>
    <name evidence="1" type="ORF">LCGC14_3116570</name>
</gene>
<dbReference type="AlphaFoldDB" id="A0A0F8YAX9"/>
<feature type="non-terminal residue" evidence="1">
    <location>
        <position position="78"/>
    </location>
</feature>
<evidence type="ECO:0000313" key="1">
    <source>
        <dbReference type="EMBL" id="KKK51274.1"/>
    </source>
</evidence>
<dbReference type="EMBL" id="LAZR01067590">
    <property type="protein sequence ID" value="KKK51274.1"/>
    <property type="molecule type" value="Genomic_DNA"/>
</dbReference>
<reference evidence="1" key="1">
    <citation type="journal article" date="2015" name="Nature">
        <title>Complex archaea that bridge the gap between prokaryotes and eukaryotes.</title>
        <authorList>
            <person name="Spang A."/>
            <person name="Saw J.H."/>
            <person name="Jorgensen S.L."/>
            <person name="Zaremba-Niedzwiedzka K."/>
            <person name="Martijn J."/>
            <person name="Lind A.E."/>
            <person name="van Eijk R."/>
            <person name="Schleper C."/>
            <person name="Guy L."/>
            <person name="Ettema T.J."/>
        </authorList>
    </citation>
    <scope>NUCLEOTIDE SEQUENCE</scope>
</reference>